<keyword evidence="1" id="KW-0175">Coiled coil</keyword>
<feature type="coiled-coil region" evidence="1">
    <location>
        <begin position="927"/>
        <end position="954"/>
    </location>
</feature>
<feature type="coiled-coil region" evidence="1">
    <location>
        <begin position="1004"/>
        <end position="1089"/>
    </location>
</feature>
<reference evidence="2 3" key="1">
    <citation type="submission" date="2014-08" db="EMBL/GenBank/DDBJ databases">
        <title>Comparative genomics of the Paenibacillus odorifer group.</title>
        <authorList>
            <person name="den Bakker H.C."/>
            <person name="Tsai Y.-C."/>
            <person name="Martin N."/>
            <person name="Korlach J."/>
            <person name="Wiedmann M."/>
        </authorList>
    </citation>
    <scope>NUCLEOTIDE SEQUENCE [LARGE SCALE GENOMIC DNA]</scope>
    <source>
        <strain evidence="2 3">DSM 14472</strain>
    </source>
</reference>
<evidence type="ECO:0000313" key="3">
    <source>
        <dbReference type="Proteomes" id="UP000029507"/>
    </source>
</evidence>
<dbReference type="RefSeq" id="WP_038693628.1">
    <property type="nucleotide sequence ID" value="NZ_CP009286.1"/>
</dbReference>
<dbReference type="EMBL" id="CP009286">
    <property type="protein sequence ID" value="AIQ62421.1"/>
    <property type="molecule type" value="Genomic_DNA"/>
</dbReference>
<feature type="coiled-coil region" evidence="1">
    <location>
        <begin position="234"/>
        <end position="566"/>
    </location>
</feature>
<gene>
    <name evidence="2" type="ORF">PSTEL_04175</name>
</gene>
<organism evidence="2 3">
    <name type="scientific">Paenibacillus stellifer</name>
    <dbReference type="NCBI Taxonomy" id="169760"/>
    <lineage>
        <taxon>Bacteria</taxon>
        <taxon>Bacillati</taxon>
        <taxon>Bacillota</taxon>
        <taxon>Bacilli</taxon>
        <taxon>Bacillales</taxon>
        <taxon>Paenibacillaceae</taxon>
        <taxon>Paenibacillus</taxon>
    </lineage>
</organism>
<sequence length="1481" mass="174417">MPSISKIRFTHVMYEGGNKRYNDETFLFDGHNGAIVLENGGGKTVFIQTALQAMSPHTDLAGRKIKDTLLLENGPAHIAVEWILNDKPRRRYAVACISLFLSAIGVDSYRYVYEYSEHDDHGLDHIPFVKEHMGKTRPSDKGEIQDYYSSMAQRYPLTARTFGTIKEYRSYLEEHYHIIASEWEAIAKINSTEGGIENFFDECKSTSQLFDRLLIPTVEEAMEGFQPGGFAALFESHREEFKRYKELKEQIAENKLILQELSRYVLVYEGLHEAQQRYDEARGEAKAYRELSLRQHEETKAEQTGLAARLQEWMQRSEALQLELKSLEIAEAEQEQSALSKCMRQLQEEADRQLQRLKQGERSFYSLKYAEQRVSRETAGARLQQLELQLARLEQSEDEQRLQQRWETCGGKLRAVFARDEREVSAKLDAYRSELGSLKQEQAETEKAVLKLRQEIRTWELQLREKETQAQAKKEQQEQIARAVLANPSLEKVEEQMPIWSEQQQQLEERRIDHMRALKEINAEQNAVRSRQKTIEEDIRRTEREQAKLEQQREQLQEQHNVLACDLAALRPNWQRLTSLYDKAASISEQLLEGIQKRQDQKSDCLHKERLAYRYVDDYHEQDMFFADPVIEGFVHSWSRQFSLLQTGIQYIRSLNLDEEGRSRAKDALWPVTLVTTGAEKKLLMQKLAAAGEEFAFPVRVLGAGEAAEIVRGSEGGVTEEQWAVPDHWRSNEDEAVFRQWKAGLLHRAGQIRKDREEKEEELVLWQRMEQRFRQFLNQYPLAAVQTLEQQLQVARKELISCKQQHERHEQRLNQLEEAVDKYRTELAEMQDLIHQLGVWLKDGQRYQALGFEREKLEKELVPVKQQLAGLERQLQMNQYRLQRLQEEQTAVERSCNDTNIRLQVLRSDELYGKVQPFAHVNSSRPLAELKEEYRVLERERAGIMKERNQLETEQEYEREKITFADKAMHELLREHPDLNERMILLVEAETQKEALWQQIEGDRAELERVSDRLQVQQAKLQKSEGRLENLRVQFSGQFPKKHPVSFGEALEQVRQRLRQENVRLQQEKKEWQQRSDAVELRLGELEQVLRLWDKHALVHRLDDSRLRTAALDECRLMDFAYARMDFSERSVAGLQSCQEKMEEERIQVARGRDSFKNYCVSRVQDVKLRQMAIQGIELKDSYAEVMEFRQTMETRIQKAIHIAEETIQTHDRDLQEFIQRVHMHLKQIMQELKELPRKTRIKTADGWREIYSFMIPEWEDQDGKDRIRSHVEWILEQLERIERERPSDEQSKLPQGEVRRRLEKWLDSRQLLQVVLKNEAMKVSCRKVMNDHQVTKASYSWEQSNRWSGGEKWSKNMTLFLGLLNYVAERRQYIETNMKIHRTVILDNPFGKASSDHVLSPVFFIAEQLGFQIIALTAHAEGKFLHDYFPIVYSCRLRSTSDVAKQIIEPTKRVQSAYFRDHAPETLERIDSRMDQVKLF</sequence>
<name>A0A089LLN4_9BACL</name>
<dbReference type="OrthoDB" id="9815057at2"/>
<accession>A0A089LLN4</accession>
<protein>
    <submittedName>
        <fullName evidence="2">Chromosome segregation ATPase</fullName>
    </submittedName>
</protein>
<dbReference type="HOGENOM" id="CLU_249023_0_0_9"/>
<dbReference type="PANTHER" id="PTHR32114">
    <property type="entry name" value="ABC TRANSPORTER ABCH.3"/>
    <property type="match status" value="1"/>
</dbReference>
<evidence type="ECO:0000256" key="1">
    <source>
        <dbReference type="SAM" id="Coils"/>
    </source>
</evidence>
<evidence type="ECO:0000313" key="2">
    <source>
        <dbReference type="EMBL" id="AIQ62421.1"/>
    </source>
</evidence>
<proteinExistence type="predicted"/>
<dbReference type="Proteomes" id="UP000029507">
    <property type="component" value="Chromosome"/>
</dbReference>
<keyword evidence="3" id="KW-1185">Reference proteome</keyword>
<feature type="coiled-coil region" evidence="1">
    <location>
        <begin position="785"/>
        <end position="888"/>
    </location>
</feature>
<dbReference type="KEGG" id="pste:PSTEL_04175"/>
<dbReference type="PANTHER" id="PTHR32114:SF2">
    <property type="entry name" value="ABC TRANSPORTER ABCH.3"/>
    <property type="match status" value="1"/>
</dbReference>
<dbReference type="STRING" id="169760.PSTEL_04175"/>